<reference evidence="3" key="1">
    <citation type="journal article" date="2021" name="ISME J.">
        <title>Evolutionary origin and ecological implication of a unique nif island in free-living Bradyrhizobium lineages.</title>
        <authorList>
            <person name="Tao J."/>
        </authorList>
    </citation>
    <scope>NUCLEOTIDE SEQUENCE [LARGE SCALE GENOMIC DNA]</scope>
    <source>
        <strain evidence="3">SZCCT0094</strain>
    </source>
</reference>
<evidence type="ECO:0000313" key="2">
    <source>
        <dbReference type="EMBL" id="MBR1135431.1"/>
    </source>
</evidence>
<sequence length="75" mass="8493">MRYFFDIRDDFYAANDDDGADFLDPAAARREALRAATTIAEDLFIANGSAIKVTVRDDDGPLFEIVVYLKMKDLR</sequence>
<dbReference type="Pfam" id="PF21834">
    <property type="entry name" value="DUF6894"/>
    <property type="match status" value="1"/>
</dbReference>
<dbReference type="Proteomes" id="UP001314635">
    <property type="component" value="Unassembled WGS sequence"/>
</dbReference>
<dbReference type="InterPro" id="IPR054189">
    <property type="entry name" value="DUF6894"/>
</dbReference>
<dbReference type="RefSeq" id="WP_012041169.1">
    <property type="nucleotide sequence ID" value="NZ_JABFDP010000001.1"/>
</dbReference>
<keyword evidence="3" id="KW-1185">Reference proteome</keyword>
<dbReference type="EMBL" id="JAFCLK010000005">
    <property type="protein sequence ID" value="MBR1135431.1"/>
    <property type="molecule type" value="Genomic_DNA"/>
</dbReference>
<organism evidence="2 3">
    <name type="scientific">Bradyrhizobium denitrificans</name>
    <dbReference type="NCBI Taxonomy" id="2734912"/>
    <lineage>
        <taxon>Bacteria</taxon>
        <taxon>Pseudomonadati</taxon>
        <taxon>Pseudomonadota</taxon>
        <taxon>Alphaproteobacteria</taxon>
        <taxon>Hyphomicrobiales</taxon>
        <taxon>Nitrobacteraceae</taxon>
        <taxon>Bradyrhizobium</taxon>
    </lineage>
</organism>
<proteinExistence type="predicted"/>
<evidence type="ECO:0000313" key="3">
    <source>
        <dbReference type="Proteomes" id="UP001314635"/>
    </source>
</evidence>
<feature type="domain" description="DUF6894" evidence="1">
    <location>
        <begin position="2"/>
        <end position="65"/>
    </location>
</feature>
<protein>
    <recommendedName>
        <fullName evidence="1">DUF6894 domain-containing protein</fullName>
    </recommendedName>
</protein>
<evidence type="ECO:0000259" key="1">
    <source>
        <dbReference type="Pfam" id="PF21834"/>
    </source>
</evidence>
<name>A0ABS5G2N0_9BRAD</name>
<accession>A0ABS5G2N0</accession>
<gene>
    <name evidence="2" type="ORF">JQ619_06620</name>
</gene>
<comment type="caution">
    <text evidence="2">The sequence shown here is derived from an EMBL/GenBank/DDBJ whole genome shotgun (WGS) entry which is preliminary data.</text>
</comment>